<accession>A0A096BG69</accession>
<feature type="transmembrane region" description="Helical" evidence="1">
    <location>
        <begin position="10"/>
        <end position="28"/>
    </location>
</feature>
<dbReference type="EMBL" id="AZTB01000036">
    <property type="protein sequence ID" value="KGG80175.1"/>
    <property type="molecule type" value="Genomic_DNA"/>
</dbReference>
<name>A0A096BG69_9FIRM</name>
<dbReference type="PANTHER" id="PTHR21180:SF32">
    <property type="entry name" value="ENDONUCLEASE_EXONUCLEASE_PHOSPHATASE FAMILY DOMAIN-CONTAINING PROTEIN 1"/>
    <property type="match status" value="1"/>
</dbReference>
<keyword evidence="1" id="KW-1133">Transmembrane helix</keyword>
<keyword evidence="1" id="KW-0472">Membrane</keyword>
<dbReference type="GO" id="GO:0015628">
    <property type="term" value="P:protein secretion by the type II secretion system"/>
    <property type="evidence" value="ECO:0007669"/>
    <property type="project" value="TreeGrafter"/>
</dbReference>
<comment type="caution">
    <text evidence="3">The sequence shown here is derived from an EMBL/GenBank/DDBJ whole genome shotgun (WGS) entry which is preliminary data.</text>
</comment>
<dbReference type="InterPro" id="IPR003583">
    <property type="entry name" value="Hlx-hairpin-Hlx_DNA-bd_motif"/>
</dbReference>
<evidence type="ECO:0000256" key="1">
    <source>
        <dbReference type="SAM" id="Phobius"/>
    </source>
</evidence>
<dbReference type="AlphaFoldDB" id="A0A096BG69"/>
<dbReference type="SUPFAM" id="SSF47781">
    <property type="entry name" value="RuvA domain 2-like"/>
    <property type="match status" value="1"/>
</dbReference>
<dbReference type="GO" id="GO:0003677">
    <property type="term" value="F:DNA binding"/>
    <property type="evidence" value="ECO:0007669"/>
    <property type="project" value="InterPro"/>
</dbReference>
<dbReference type="NCBIfam" id="TIGR00426">
    <property type="entry name" value="competence protein ComEA helix-hairpin-helix repeat region"/>
    <property type="match status" value="1"/>
</dbReference>
<dbReference type="InterPro" id="IPR010994">
    <property type="entry name" value="RuvA_2-like"/>
</dbReference>
<proteinExistence type="predicted"/>
<feature type="domain" description="Helix-hairpin-helix DNA-binding motif class 1" evidence="2">
    <location>
        <begin position="185"/>
        <end position="204"/>
    </location>
</feature>
<dbReference type="RefSeq" id="WP_035163710.1">
    <property type="nucleotide sequence ID" value="NZ_AZTB01000036.1"/>
</dbReference>
<dbReference type="SMART" id="SM00278">
    <property type="entry name" value="HhH1"/>
    <property type="match status" value="2"/>
</dbReference>
<dbReference type="Gene3D" id="1.10.150.280">
    <property type="entry name" value="AF1531-like domain"/>
    <property type="match status" value="1"/>
</dbReference>
<dbReference type="InterPro" id="IPR004509">
    <property type="entry name" value="Competence_ComEA_HhH"/>
</dbReference>
<dbReference type="STRING" id="1156417.Y919_07660"/>
<dbReference type="Gene3D" id="3.10.560.10">
    <property type="entry name" value="Outer membrane lipoprotein wza domain like"/>
    <property type="match status" value="1"/>
</dbReference>
<evidence type="ECO:0000259" key="2">
    <source>
        <dbReference type="SMART" id="SM00278"/>
    </source>
</evidence>
<dbReference type="InterPro" id="IPR019554">
    <property type="entry name" value="Soluble_ligand-bd"/>
</dbReference>
<dbReference type="Pfam" id="PF10531">
    <property type="entry name" value="SLBB"/>
    <property type="match status" value="1"/>
</dbReference>
<dbReference type="InterPro" id="IPR051675">
    <property type="entry name" value="Endo/Exo/Phosphatase_dom_1"/>
</dbReference>
<dbReference type="PANTHER" id="PTHR21180">
    <property type="entry name" value="ENDONUCLEASE/EXONUCLEASE/PHOSPHATASE FAMILY DOMAIN-CONTAINING PROTEIN 1"/>
    <property type="match status" value="1"/>
</dbReference>
<reference evidence="3 4" key="1">
    <citation type="submission" date="2013-12" db="EMBL/GenBank/DDBJ databases">
        <title>Draft genome sequence of Caloranaerobacter sp. H53214.</title>
        <authorList>
            <person name="Jiang L.J."/>
            <person name="Shao Z.Z."/>
            <person name="Long M.N."/>
        </authorList>
    </citation>
    <scope>NUCLEOTIDE SEQUENCE [LARGE SCALE GENOMIC DNA]</scope>
    <source>
        <strain evidence="3 4">H53214</strain>
    </source>
</reference>
<evidence type="ECO:0000313" key="3">
    <source>
        <dbReference type="EMBL" id="KGG80175.1"/>
    </source>
</evidence>
<dbReference type="Proteomes" id="UP000029622">
    <property type="component" value="Unassembled WGS sequence"/>
</dbReference>
<sequence length="208" mass="23190">MVSFTKKEQIVILILVICIISIISIKLIKSNDIKLDEVGQDINDIEDEENVNISQKSTEEDKDKIIMVHISGEVYKPGLVILKEGDRVIDAVNAAGGLKEEADLDRINLAKKLVDEEKIYVPKKSEKNFVGNSQENVILNTSVSTNKININNASLNELMELPGIGKVLAGRIIEYRAKNRFNSIEDIKNVSGIGEKRFEAIKDLITID</sequence>
<keyword evidence="1" id="KW-0812">Transmembrane</keyword>
<organism evidence="3 4">
    <name type="scientific">Caloranaerobacter azorensis H53214</name>
    <dbReference type="NCBI Taxonomy" id="1156417"/>
    <lineage>
        <taxon>Bacteria</taxon>
        <taxon>Bacillati</taxon>
        <taxon>Bacillota</taxon>
        <taxon>Tissierellia</taxon>
        <taxon>Tissierellales</taxon>
        <taxon>Thermohalobacteraceae</taxon>
        <taxon>Caloranaerobacter</taxon>
    </lineage>
</organism>
<protein>
    <recommendedName>
        <fullName evidence="2">Helix-hairpin-helix DNA-binding motif class 1 domain-containing protein</fullName>
    </recommendedName>
</protein>
<dbReference type="GO" id="GO:0015627">
    <property type="term" value="C:type II protein secretion system complex"/>
    <property type="evidence" value="ECO:0007669"/>
    <property type="project" value="TreeGrafter"/>
</dbReference>
<evidence type="ECO:0000313" key="4">
    <source>
        <dbReference type="Proteomes" id="UP000029622"/>
    </source>
</evidence>
<gene>
    <name evidence="3" type="ORF">Y919_07660</name>
</gene>
<dbReference type="Pfam" id="PF12836">
    <property type="entry name" value="HHH_3"/>
    <property type="match status" value="1"/>
</dbReference>
<feature type="domain" description="Helix-hairpin-helix DNA-binding motif class 1" evidence="2">
    <location>
        <begin position="156"/>
        <end position="175"/>
    </location>
</feature>
<dbReference type="GO" id="GO:0006281">
    <property type="term" value="P:DNA repair"/>
    <property type="evidence" value="ECO:0007669"/>
    <property type="project" value="InterPro"/>
</dbReference>